<proteinExistence type="predicted"/>
<sequence>MLKNWKKLTWIVIFLSIIYDEEYDVCFCNIRGHFKKDVILQSEHLKNVKLDATAVNLLIRYALNGKYTGRNNA</sequence>
<reference evidence="1 2" key="1">
    <citation type="journal article" date="2019" name="Mar. Drugs">
        <title>Comparative Genomics and CAZyme Genome Repertoires of Marine Zobellia amurskyensis KMM 3526(T) and Zobellia laminariae KMM 3676(T).</title>
        <authorList>
            <person name="Chernysheva N."/>
            <person name="Bystritskaya E."/>
            <person name="Stenkova A."/>
            <person name="Golovkin I."/>
            <person name="Nedashkovskaya O."/>
            <person name="Isaeva M."/>
        </authorList>
    </citation>
    <scope>NUCLEOTIDE SEQUENCE [LARGE SCALE GENOMIC DNA]</scope>
    <source>
        <strain evidence="1 2">KMM 3526</strain>
    </source>
</reference>
<protein>
    <submittedName>
        <fullName evidence="1">Uncharacterized protein</fullName>
    </submittedName>
</protein>
<organism evidence="1 2">
    <name type="scientific">Zobellia amurskyensis</name>
    <dbReference type="NCBI Taxonomy" id="248905"/>
    <lineage>
        <taxon>Bacteria</taxon>
        <taxon>Pseudomonadati</taxon>
        <taxon>Bacteroidota</taxon>
        <taxon>Flavobacteriia</taxon>
        <taxon>Flavobacteriales</taxon>
        <taxon>Flavobacteriaceae</taxon>
        <taxon>Zobellia</taxon>
    </lineage>
</organism>
<evidence type="ECO:0000313" key="1">
    <source>
        <dbReference type="EMBL" id="MUH38194.1"/>
    </source>
</evidence>
<accession>A0A7X3D3D7</accession>
<comment type="caution">
    <text evidence="1">The sequence shown here is derived from an EMBL/GenBank/DDBJ whole genome shotgun (WGS) entry which is preliminary data.</text>
</comment>
<dbReference type="Proteomes" id="UP000540519">
    <property type="component" value="Unassembled WGS sequence"/>
</dbReference>
<evidence type="ECO:0000313" key="2">
    <source>
        <dbReference type="Proteomes" id="UP000540519"/>
    </source>
</evidence>
<dbReference type="AlphaFoldDB" id="A0A7X3D3D7"/>
<name>A0A7X3D3D7_9FLAO</name>
<keyword evidence="2" id="KW-1185">Reference proteome</keyword>
<gene>
    <name evidence="1" type="ORF">D9O36_20290</name>
</gene>
<dbReference type="EMBL" id="RCNR01000072">
    <property type="protein sequence ID" value="MUH38194.1"/>
    <property type="molecule type" value="Genomic_DNA"/>
</dbReference>